<reference evidence="8" key="1">
    <citation type="journal article" date="2013" name="Science">
        <title>The Amborella genome and the evolution of flowering plants.</title>
        <authorList>
            <consortium name="Amborella Genome Project"/>
        </authorList>
    </citation>
    <scope>NUCLEOTIDE SEQUENCE [LARGE SCALE GENOMIC DNA]</scope>
</reference>
<dbReference type="EC" id="2.1.1.33" evidence="2"/>
<keyword evidence="4" id="KW-0808">Transferase</keyword>
<dbReference type="InterPro" id="IPR029063">
    <property type="entry name" value="SAM-dependent_MTases_sf"/>
</dbReference>
<sequence>MPRSRRWEKESKQHRLGVSGIVYTLTDVEELGAWMEGCLDTHPLFEPLSEEEVHADPFAAILDLATEEGTTAD</sequence>
<dbReference type="OMA" id="MEGCLDT"/>
<dbReference type="Pfam" id="PF02390">
    <property type="entry name" value="Methyltransf_4"/>
    <property type="match status" value="1"/>
</dbReference>
<gene>
    <name evidence="7" type="ORF">AMTR_s00095p00131510</name>
</gene>
<evidence type="ECO:0000256" key="2">
    <source>
        <dbReference type="ARBA" id="ARBA00011977"/>
    </source>
</evidence>
<proteinExistence type="predicted"/>
<keyword evidence="5" id="KW-0949">S-adenosyl-L-methionine</keyword>
<evidence type="ECO:0000313" key="8">
    <source>
        <dbReference type="Proteomes" id="UP000017836"/>
    </source>
</evidence>
<evidence type="ECO:0000256" key="6">
    <source>
        <dbReference type="ARBA" id="ARBA00022694"/>
    </source>
</evidence>
<dbReference type="Proteomes" id="UP000017836">
    <property type="component" value="Unassembled WGS sequence"/>
</dbReference>
<dbReference type="HOGENOM" id="CLU_2708160_0_0_1"/>
<keyword evidence="6" id="KW-0819">tRNA processing</keyword>
<dbReference type="Gramene" id="ERM98194">
    <property type="protein sequence ID" value="ERM98194"/>
    <property type="gene ID" value="AMTR_s00095p00131510"/>
</dbReference>
<evidence type="ECO:0000256" key="4">
    <source>
        <dbReference type="ARBA" id="ARBA00022679"/>
    </source>
</evidence>
<evidence type="ECO:0000313" key="7">
    <source>
        <dbReference type="EMBL" id="ERM98194.1"/>
    </source>
</evidence>
<comment type="catalytic activity">
    <reaction evidence="1">
        <text>guanosine(46) in tRNA + S-adenosyl-L-methionine = N(7)-methylguanosine(46) in tRNA + S-adenosyl-L-homocysteine</text>
        <dbReference type="Rhea" id="RHEA:42708"/>
        <dbReference type="Rhea" id="RHEA-COMP:10188"/>
        <dbReference type="Rhea" id="RHEA-COMP:10189"/>
        <dbReference type="ChEBI" id="CHEBI:57856"/>
        <dbReference type="ChEBI" id="CHEBI:59789"/>
        <dbReference type="ChEBI" id="CHEBI:74269"/>
        <dbReference type="ChEBI" id="CHEBI:74480"/>
        <dbReference type="EC" id="2.1.1.33"/>
    </reaction>
</comment>
<dbReference type="InterPro" id="IPR003358">
    <property type="entry name" value="tRNA_(Gua-N-7)_MeTrfase_Trmb"/>
</dbReference>
<keyword evidence="3" id="KW-0489">Methyltransferase</keyword>
<keyword evidence="8" id="KW-1185">Reference proteome</keyword>
<organism evidence="7 8">
    <name type="scientific">Amborella trichopoda</name>
    <dbReference type="NCBI Taxonomy" id="13333"/>
    <lineage>
        <taxon>Eukaryota</taxon>
        <taxon>Viridiplantae</taxon>
        <taxon>Streptophyta</taxon>
        <taxon>Embryophyta</taxon>
        <taxon>Tracheophyta</taxon>
        <taxon>Spermatophyta</taxon>
        <taxon>Magnoliopsida</taxon>
        <taxon>Amborellales</taxon>
        <taxon>Amborellaceae</taxon>
        <taxon>Amborella</taxon>
    </lineage>
</organism>
<dbReference type="EMBL" id="KI395483">
    <property type="protein sequence ID" value="ERM98194.1"/>
    <property type="molecule type" value="Genomic_DNA"/>
</dbReference>
<dbReference type="eggNOG" id="KOG3115">
    <property type="taxonomic scope" value="Eukaryota"/>
</dbReference>
<dbReference type="Gene3D" id="3.40.50.150">
    <property type="entry name" value="Vaccinia Virus protein VP39"/>
    <property type="match status" value="1"/>
</dbReference>
<dbReference type="AlphaFoldDB" id="W1NU77"/>
<dbReference type="GO" id="GO:0008176">
    <property type="term" value="F:tRNA (guanine(46)-N7)-methyltransferase activity"/>
    <property type="evidence" value="ECO:0007669"/>
    <property type="project" value="UniProtKB-EC"/>
</dbReference>
<protein>
    <recommendedName>
        <fullName evidence="2">tRNA (guanine(46)-N(7))-methyltransferase</fullName>
        <ecNumber evidence="2">2.1.1.33</ecNumber>
    </recommendedName>
</protein>
<dbReference type="STRING" id="13333.W1NU77"/>
<evidence type="ECO:0000256" key="5">
    <source>
        <dbReference type="ARBA" id="ARBA00022691"/>
    </source>
</evidence>
<evidence type="ECO:0000256" key="1">
    <source>
        <dbReference type="ARBA" id="ARBA00000142"/>
    </source>
</evidence>
<accession>W1NU77</accession>
<name>W1NU77_AMBTC</name>
<evidence type="ECO:0000256" key="3">
    <source>
        <dbReference type="ARBA" id="ARBA00022603"/>
    </source>
</evidence>